<dbReference type="AlphaFoldDB" id="A0A7R9NU35"/>
<evidence type="ECO:0000256" key="1">
    <source>
        <dbReference type="SAM" id="MobiDB-lite"/>
    </source>
</evidence>
<sequence>MSLDLDLRVTHVHQTGNNYQIDHVEIAPAYHIHELEQYVSYVYTQKYNCRDTVDNHQKRLTHPAGHKNKQDQQHRVNVRVHVRGRYIIAERYGPGVVGTGYHVWVETGLSDILMFTKAHNEWPISRLLRHLVLPGESEMEWVVGRGGRDLALNNSSLFIRALRYGTGFRESLKEKKFERDRERAGKSFEEIEPPTPSSLRAKQDETDTFFLVTIALGIFVCSYCEQHIICDQESLWIVLVRSGSRGSGVLGEIYRGVFLKPANSSWTRRTITDNRPADSERASAPPPPPPHNRAMVSSSAQAQNLELDPDKQVLPLFHVSVMNIPPDVCYKRLNMAFNSWTTLILYECSLKAENNILAKVPRDKSKDTSCCRAERCGLRRNEALTASTCPGLMIVAELDGIMGYTSFHDVTFTNTQGYRLPPTTLTVNGDGRISISTRAWVSCKMGLPPPPEQLMSLMTTTATTPDQYSCLDLPVIVNLVYCERNALSHVATEAGSEKVEFRGSEPGFAWRKSGKPSSSPKRDSNLDLPVVSSLAQLKTSALANYATEAGLHIWTRELCKLIDCSDDVQAVVVLALAVVAYAEEKKEVKTTPAVEEKKTEKRGLLGLGYGAAPSIGYAAPAVGYASHGVGLTAPAVGYASHGIGLAGPAVSYASHGVGLAAPAVGYASHGIGYAAPAVGYASHSIGLTGPAVSYASPSIGYAAPSVSYAAPAVSYASHSLAAPAVSYAAPSLSYAAPALSYAAPSIAKVGYAATPAVAAAPALSYAAPAYGYASAAPAYGYASASPAYGYASAAPAYASYAAPALSYAAPAITKVHAAPALAYGSSALSYGSSAYGYGYAAGAPAYASYASPAYGYAAAPAFAKIH</sequence>
<gene>
    <name evidence="2" type="ORF">TTEB3V08_LOCUS4686</name>
</gene>
<accession>A0A7R9NU35</accession>
<dbReference type="EMBL" id="OE001361">
    <property type="protein sequence ID" value="CAD7456662.1"/>
    <property type="molecule type" value="Genomic_DNA"/>
</dbReference>
<organism evidence="2">
    <name type="scientific">Timema tahoe</name>
    <dbReference type="NCBI Taxonomy" id="61484"/>
    <lineage>
        <taxon>Eukaryota</taxon>
        <taxon>Metazoa</taxon>
        <taxon>Ecdysozoa</taxon>
        <taxon>Arthropoda</taxon>
        <taxon>Hexapoda</taxon>
        <taxon>Insecta</taxon>
        <taxon>Pterygota</taxon>
        <taxon>Neoptera</taxon>
        <taxon>Polyneoptera</taxon>
        <taxon>Phasmatodea</taxon>
        <taxon>Timematodea</taxon>
        <taxon>Timematoidea</taxon>
        <taxon>Timematidae</taxon>
        <taxon>Timema</taxon>
    </lineage>
</organism>
<protein>
    <submittedName>
        <fullName evidence="2">Uncharacterized protein</fullName>
    </submittedName>
</protein>
<reference evidence="2" key="1">
    <citation type="submission" date="2020-11" db="EMBL/GenBank/DDBJ databases">
        <authorList>
            <person name="Tran Van P."/>
        </authorList>
    </citation>
    <scope>NUCLEOTIDE SEQUENCE</scope>
</reference>
<name>A0A7R9NU35_9NEOP</name>
<feature type="region of interest" description="Disordered" evidence="1">
    <location>
        <begin position="274"/>
        <end position="300"/>
    </location>
</feature>
<evidence type="ECO:0000313" key="2">
    <source>
        <dbReference type="EMBL" id="CAD7456662.1"/>
    </source>
</evidence>
<proteinExistence type="predicted"/>